<dbReference type="EMBL" id="AP027041">
    <property type="protein sequence ID" value="BDU16401.1"/>
    <property type="molecule type" value="Genomic_DNA"/>
</dbReference>
<dbReference type="Proteomes" id="UP001317822">
    <property type="component" value="Chromosome"/>
</dbReference>
<evidence type="ECO:0000313" key="1">
    <source>
        <dbReference type="EMBL" id="BDU16401.1"/>
    </source>
</evidence>
<keyword evidence="2" id="KW-1185">Reference proteome</keyword>
<gene>
    <name evidence="1" type="ORF">LA521A_16020</name>
</gene>
<organism evidence="1 2">
    <name type="scientific">Lysobacter auxotrophicus</name>
    <dbReference type="NCBI Taxonomy" id="2992573"/>
    <lineage>
        <taxon>Bacteria</taxon>
        <taxon>Pseudomonadati</taxon>
        <taxon>Pseudomonadota</taxon>
        <taxon>Gammaproteobacteria</taxon>
        <taxon>Lysobacterales</taxon>
        <taxon>Lysobacteraceae</taxon>
        <taxon>Lysobacter</taxon>
    </lineage>
</organism>
<sequence>MTTRMISYSQLVSVIGEGAREIYGADWDTAERAAAALWKSYEQATGLSWEEVEPDVRAAWERASLFPRTDGLLRLH</sequence>
<dbReference type="RefSeq" id="WP_281781785.1">
    <property type="nucleotide sequence ID" value="NZ_AP027041.1"/>
</dbReference>
<proteinExistence type="predicted"/>
<protein>
    <submittedName>
        <fullName evidence="1">Uncharacterized protein</fullName>
    </submittedName>
</protein>
<name>A0ABM8DCU5_9GAMM</name>
<accession>A0ABM8DCU5</accession>
<evidence type="ECO:0000313" key="2">
    <source>
        <dbReference type="Proteomes" id="UP001317822"/>
    </source>
</evidence>
<reference evidence="1 2" key="1">
    <citation type="journal article" date="2023" name="Int. J. Syst. Evol. Microbiol.">
        <title>Physiological and genomic analyses of cobalamin (vitamin B12)-auxotrophy of Lysobacter auxotrophicus sp. nov., a methionine-auxotrophic chitinolytic bacterium isolated from chitin-treated soil.</title>
        <authorList>
            <person name="Saito A."/>
            <person name="Dohra H."/>
            <person name="Hamada M."/>
            <person name="Moriuchi R."/>
            <person name="Kotsuchibashi Y."/>
            <person name="Mori K."/>
        </authorList>
    </citation>
    <scope>NUCLEOTIDE SEQUENCE [LARGE SCALE GENOMIC DNA]</scope>
    <source>
        <strain evidence="1 2">5-21a</strain>
    </source>
</reference>